<proteinExistence type="predicted"/>
<protein>
    <submittedName>
        <fullName evidence="2">Uncharacterized protein</fullName>
    </submittedName>
</protein>
<evidence type="ECO:0000313" key="2">
    <source>
        <dbReference type="EMBL" id="SJK98748.1"/>
    </source>
</evidence>
<organism evidence="2 3">
    <name type="scientific">Armillaria ostoyae</name>
    <name type="common">Armillaria root rot fungus</name>
    <dbReference type="NCBI Taxonomy" id="47428"/>
    <lineage>
        <taxon>Eukaryota</taxon>
        <taxon>Fungi</taxon>
        <taxon>Dikarya</taxon>
        <taxon>Basidiomycota</taxon>
        <taxon>Agaricomycotina</taxon>
        <taxon>Agaricomycetes</taxon>
        <taxon>Agaricomycetidae</taxon>
        <taxon>Agaricales</taxon>
        <taxon>Marasmiineae</taxon>
        <taxon>Physalacriaceae</taxon>
        <taxon>Armillaria</taxon>
    </lineage>
</organism>
<sequence>MAIWKRIRSVFSTSRTSRDPSPDETPILDENPNATVSSEPREQHSCSASEDAGPALEATPDSSSCLQPESPSIVDSQTDATDEQPSEDTSGDSFEFHGGDYDPWPPEESRSANCLHPESPSIVDMQSNASEEQPSEDTSGDSSVFHGNDDDPWPPEDISLPKVTISDFTETGQAKSSIVVPKQRAYTGRKPVISSRLADIPCATLGVQGLLDQLNSTLGTSIISLMPIFLHIYPARAVLSSIFMSTMSDQSGKLHVSGVERISVTIFQLLIVQSGGAQASQMFEWWISNLSAVNEHCAIRSIAFTIVVYDPKRQEGHHASDWEDLWTRMDGCLTSSKMASLECLTITFNPQPAGWDTLKARMEGNFQGLKRLGREVILDGPVRQ</sequence>
<feature type="compositionally biased region" description="Acidic residues" evidence="1">
    <location>
        <begin position="80"/>
        <end position="90"/>
    </location>
</feature>
<reference evidence="3" key="1">
    <citation type="journal article" date="2017" name="Nat. Ecol. Evol.">
        <title>Genome expansion and lineage-specific genetic innovations in the forest pathogenic fungi Armillaria.</title>
        <authorList>
            <person name="Sipos G."/>
            <person name="Prasanna A.N."/>
            <person name="Walter M.C."/>
            <person name="O'Connor E."/>
            <person name="Balint B."/>
            <person name="Krizsan K."/>
            <person name="Kiss B."/>
            <person name="Hess J."/>
            <person name="Varga T."/>
            <person name="Slot J."/>
            <person name="Riley R."/>
            <person name="Boka B."/>
            <person name="Rigling D."/>
            <person name="Barry K."/>
            <person name="Lee J."/>
            <person name="Mihaltcheva S."/>
            <person name="LaButti K."/>
            <person name="Lipzen A."/>
            <person name="Waldron R."/>
            <person name="Moloney N.M."/>
            <person name="Sperisen C."/>
            <person name="Kredics L."/>
            <person name="Vagvoelgyi C."/>
            <person name="Patrignani A."/>
            <person name="Fitzpatrick D."/>
            <person name="Nagy I."/>
            <person name="Doyle S."/>
            <person name="Anderson J.B."/>
            <person name="Grigoriev I.V."/>
            <person name="Gueldener U."/>
            <person name="Muensterkoetter M."/>
            <person name="Nagy L.G."/>
        </authorList>
    </citation>
    <scope>NUCLEOTIDE SEQUENCE [LARGE SCALE GENOMIC DNA]</scope>
    <source>
        <strain evidence="3">C18/9</strain>
    </source>
</reference>
<accession>A0A284QQM0</accession>
<dbReference type="Proteomes" id="UP000219338">
    <property type="component" value="Unassembled WGS sequence"/>
</dbReference>
<feature type="region of interest" description="Disordered" evidence="1">
    <location>
        <begin position="1"/>
        <end position="160"/>
    </location>
</feature>
<dbReference type="EMBL" id="FUEG01000001">
    <property type="protein sequence ID" value="SJK98748.1"/>
    <property type="molecule type" value="Genomic_DNA"/>
</dbReference>
<keyword evidence="3" id="KW-1185">Reference proteome</keyword>
<dbReference type="AlphaFoldDB" id="A0A284QQM0"/>
<name>A0A284QQM0_ARMOS</name>
<evidence type="ECO:0000313" key="3">
    <source>
        <dbReference type="Proteomes" id="UP000219338"/>
    </source>
</evidence>
<evidence type="ECO:0000256" key="1">
    <source>
        <dbReference type="SAM" id="MobiDB-lite"/>
    </source>
</evidence>
<feature type="compositionally biased region" description="Polar residues" evidence="1">
    <location>
        <begin position="60"/>
        <end position="79"/>
    </location>
</feature>
<gene>
    <name evidence="2" type="ORF">ARMOST_02017</name>
</gene>